<dbReference type="EMBL" id="JAMXQS010000006">
    <property type="protein sequence ID" value="MCO6050858.1"/>
    <property type="molecule type" value="Genomic_DNA"/>
</dbReference>
<feature type="region of interest" description="Disordered" evidence="1">
    <location>
        <begin position="97"/>
        <end position="121"/>
    </location>
</feature>
<evidence type="ECO:0000313" key="3">
    <source>
        <dbReference type="Proteomes" id="UP001205906"/>
    </source>
</evidence>
<evidence type="ECO:0000256" key="1">
    <source>
        <dbReference type="SAM" id="MobiDB-lite"/>
    </source>
</evidence>
<reference evidence="2 3" key="1">
    <citation type="submission" date="2022-06" db="EMBL/GenBank/DDBJ databases">
        <title>Mesorhizobium sp. strain RP14 Genome sequencing and assembly.</title>
        <authorList>
            <person name="Kim I."/>
        </authorList>
    </citation>
    <scope>NUCLEOTIDE SEQUENCE [LARGE SCALE GENOMIC DNA]</scope>
    <source>
        <strain evidence="3">RP14(2022)</strain>
    </source>
</reference>
<accession>A0ABT1C8N7</accession>
<organism evidence="2 3">
    <name type="scientific">Mesorhizobium liriopis</name>
    <dbReference type="NCBI Taxonomy" id="2953882"/>
    <lineage>
        <taxon>Bacteria</taxon>
        <taxon>Pseudomonadati</taxon>
        <taxon>Pseudomonadota</taxon>
        <taxon>Alphaproteobacteria</taxon>
        <taxon>Hyphomicrobiales</taxon>
        <taxon>Phyllobacteriaceae</taxon>
        <taxon>Mesorhizobium</taxon>
    </lineage>
</organism>
<dbReference type="RefSeq" id="WP_252819839.1">
    <property type="nucleotide sequence ID" value="NZ_JAMXQS010000006.1"/>
</dbReference>
<dbReference type="Proteomes" id="UP001205906">
    <property type="component" value="Unassembled WGS sequence"/>
</dbReference>
<sequence>MAAGKKTGGRQRGTPNRATARRERDIAKMGQTPLEYMLRVMRDSRASGDRRDKMAVAAAPYVHPKLANMQHTGRNGGPIQTVDLTKLSGDELDQLESIFGPLAGPGDDDAPDQAGEGETGG</sequence>
<evidence type="ECO:0008006" key="4">
    <source>
        <dbReference type="Google" id="ProtNLM"/>
    </source>
</evidence>
<protein>
    <recommendedName>
        <fullName evidence="4">DUF5681 domain-containing protein</fullName>
    </recommendedName>
</protein>
<feature type="region of interest" description="Disordered" evidence="1">
    <location>
        <begin position="1"/>
        <end position="30"/>
    </location>
</feature>
<evidence type="ECO:0000313" key="2">
    <source>
        <dbReference type="EMBL" id="MCO6050858.1"/>
    </source>
</evidence>
<name>A0ABT1C8N7_9HYPH</name>
<proteinExistence type="predicted"/>
<keyword evidence="3" id="KW-1185">Reference proteome</keyword>
<gene>
    <name evidence="2" type="ORF">NGM99_13825</name>
</gene>
<comment type="caution">
    <text evidence="2">The sequence shown here is derived from an EMBL/GenBank/DDBJ whole genome shotgun (WGS) entry which is preliminary data.</text>
</comment>